<accession>A0A0F9BX46</accession>
<proteinExistence type="predicted"/>
<dbReference type="AlphaFoldDB" id="A0A0F9BX46"/>
<comment type="caution">
    <text evidence="1">The sequence shown here is derived from an EMBL/GenBank/DDBJ whole genome shotgun (WGS) entry which is preliminary data.</text>
</comment>
<dbReference type="EMBL" id="LAZR01047131">
    <property type="protein sequence ID" value="KKK94939.1"/>
    <property type="molecule type" value="Genomic_DNA"/>
</dbReference>
<gene>
    <name evidence="1" type="ORF">LCGC14_2677840</name>
</gene>
<sequence>MKIYSAYIHTNGTLQVKGMPFGEDLIDLSSPFVDRHLGMVEAEDMDEAVIAFEARLLVSSDLINDSAK</sequence>
<reference evidence="1" key="1">
    <citation type="journal article" date="2015" name="Nature">
        <title>Complex archaea that bridge the gap between prokaryotes and eukaryotes.</title>
        <authorList>
            <person name="Spang A."/>
            <person name="Saw J.H."/>
            <person name="Jorgensen S.L."/>
            <person name="Zaremba-Niedzwiedzka K."/>
            <person name="Martijn J."/>
            <person name="Lind A.E."/>
            <person name="van Eijk R."/>
            <person name="Schleper C."/>
            <person name="Guy L."/>
            <person name="Ettema T.J."/>
        </authorList>
    </citation>
    <scope>NUCLEOTIDE SEQUENCE</scope>
</reference>
<protein>
    <submittedName>
        <fullName evidence="1">Uncharacterized protein</fullName>
    </submittedName>
</protein>
<organism evidence="1">
    <name type="scientific">marine sediment metagenome</name>
    <dbReference type="NCBI Taxonomy" id="412755"/>
    <lineage>
        <taxon>unclassified sequences</taxon>
        <taxon>metagenomes</taxon>
        <taxon>ecological metagenomes</taxon>
    </lineage>
</organism>
<evidence type="ECO:0000313" key="1">
    <source>
        <dbReference type="EMBL" id="KKK94939.1"/>
    </source>
</evidence>
<name>A0A0F9BX46_9ZZZZ</name>